<dbReference type="EMBL" id="ASHM01030974">
    <property type="protein sequence ID" value="PNX76618.1"/>
    <property type="molecule type" value="Genomic_DNA"/>
</dbReference>
<sequence>MPHALTICLIVSVTVWFFYAILPGDMNINLLNVIGLALGTIQVLLYNYYSRTGRKTDVERTVVQEDLRGGGENLIGSVPVIEQ</sequence>
<evidence type="ECO:0000313" key="3">
    <source>
        <dbReference type="Proteomes" id="UP000236291"/>
    </source>
</evidence>
<reference evidence="2 3" key="2">
    <citation type="journal article" date="2017" name="Front. Plant Sci.">
        <title>Gene Classification and Mining of Molecular Markers Useful in Red Clover (Trifolium pratense) Breeding.</title>
        <authorList>
            <person name="Istvanek J."/>
            <person name="Dluhosova J."/>
            <person name="Dluhos P."/>
            <person name="Patkova L."/>
            <person name="Nedelnik J."/>
            <person name="Repkova J."/>
        </authorList>
    </citation>
    <scope>NUCLEOTIDE SEQUENCE [LARGE SCALE GENOMIC DNA]</scope>
    <source>
        <strain evidence="3">cv. Tatra</strain>
        <tissue evidence="2">Young leaves</tissue>
    </source>
</reference>
<dbReference type="ExpressionAtlas" id="A0A2K3LDJ2">
    <property type="expression patterns" value="baseline"/>
</dbReference>
<keyword evidence="2" id="KW-0813">Transport</keyword>
<dbReference type="Gene3D" id="1.20.1280.290">
    <property type="match status" value="1"/>
</dbReference>
<dbReference type="InterPro" id="IPR004316">
    <property type="entry name" value="SWEET_rpt"/>
</dbReference>
<protein>
    <submittedName>
        <fullName evidence="2">Bidirectional sugar transporter sweet11-like protein</fullName>
    </submittedName>
</protein>
<organism evidence="2 3">
    <name type="scientific">Trifolium pratense</name>
    <name type="common">Red clover</name>
    <dbReference type="NCBI Taxonomy" id="57577"/>
    <lineage>
        <taxon>Eukaryota</taxon>
        <taxon>Viridiplantae</taxon>
        <taxon>Streptophyta</taxon>
        <taxon>Embryophyta</taxon>
        <taxon>Tracheophyta</taxon>
        <taxon>Spermatophyta</taxon>
        <taxon>Magnoliopsida</taxon>
        <taxon>eudicotyledons</taxon>
        <taxon>Gunneridae</taxon>
        <taxon>Pentapetalae</taxon>
        <taxon>rosids</taxon>
        <taxon>fabids</taxon>
        <taxon>Fabales</taxon>
        <taxon>Fabaceae</taxon>
        <taxon>Papilionoideae</taxon>
        <taxon>50 kb inversion clade</taxon>
        <taxon>NPAAA clade</taxon>
        <taxon>Hologalegina</taxon>
        <taxon>IRL clade</taxon>
        <taxon>Trifolieae</taxon>
        <taxon>Trifolium</taxon>
    </lineage>
</organism>
<gene>
    <name evidence="2" type="ORF">L195_g032572</name>
</gene>
<evidence type="ECO:0000313" key="2">
    <source>
        <dbReference type="EMBL" id="PNX76618.1"/>
    </source>
</evidence>
<accession>A0A2K3LDJ2</accession>
<comment type="caution">
    <text evidence="2">The sequence shown here is derived from an EMBL/GenBank/DDBJ whole genome shotgun (WGS) entry which is preliminary data.</text>
</comment>
<proteinExistence type="predicted"/>
<keyword evidence="2" id="KW-0762">Sugar transport</keyword>
<dbReference type="AlphaFoldDB" id="A0A2K3LDJ2"/>
<evidence type="ECO:0000256" key="1">
    <source>
        <dbReference type="SAM" id="Phobius"/>
    </source>
</evidence>
<feature type="transmembrane region" description="Helical" evidence="1">
    <location>
        <begin position="30"/>
        <end position="49"/>
    </location>
</feature>
<dbReference type="GO" id="GO:0016020">
    <property type="term" value="C:membrane"/>
    <property type="evidence" value="ECO:0007669"/>
    <property type="project" value="InterPro"/>
</dbReference>
<dbReference type="Pfam" id="PF03083">
    <property type="entry name" value="MtN3_slv"/>
    <property type="match status" value="1"/>
</dbReference>
<name>A0A2K3LDJ2_TRIPR</name>
<keyword evidence="1" id="KW-0812">Transmembrane</keyword>
<keyword evidence="1" id="KW-1133">Transmembrane helix</keyword>
<dbReference type="Proteomes" id="UP000236291">
    <property type="component" value="Unassembled WGS sequence"/>
</dbReference>
<keyword evidence="1" id="KW-0472">Membrane</keyword>
<reference evidence="2 3" key="1">
    <citation type="journal article" date="2014" name="Am. J. Bot.">
        <title>Genome assembly and annotation for red clover (Trifolium pratense; Fabaceae).</title>
        <authorList>
            <person name="Istvanek J."/>
            <person name="Jaros M."/>
            <person name="Krenek A."/>
            <person name="Repkova J."/>
        </authorList>
    </citation>
    <scope>NUCLEOTIDE SEQUENCE [LARGE SCALE GENOMIC DNA]</scope>
    <source>
        <strain evidence="3">cv. Tatra</strain>
        <tissue evidence="2">Young leaves</tissue>
    </source>
</reference>